<accession>A0ABU0RAD0</accession>
<comment type="similarity">
    <text evidence="1 5">Belongs to the D-isomer specific 2-hydroxyacid dehydrogenase family.</text>
</comment>
<dbReference type="Gene3D" id="3.40.50.720">
    <property type="entry name" value="NAD(P)-binding Rossmann-like Domain"/>
    <property type="match status" value="2"/>
</dbReference>
<evidence type="ECO:0000313" key="9">
    <source>
        <dbReference type="Proteomes" id="UP001239083"/>
    </source>
</evidence>
<keyword evidence="2" id="KW-0028">Amino-acid biosynthesis</keyword>
<keyword evidence="3 5" id="KW-0560">Oxidoreductase</keyword>
<dbReference type="CDD" id="cd12169">
    <property type="entry name" value="PGDH_like_1"/>
    <property type="match status" value="1"/>
</dbReference>
<dbReference type="SUPFAM" id="SSF51735">
    <property type="entry name" value="NAD(P)-binding Rossmann-fold domains"/>
    <property type="match status" value="1"/>
</dbReference>
<dbReference type="Pfam" id="PF00389">
    <property type="entry name" value="2-Hacid_dh"/>
    <property type="match status" value="1"/>
</dbReference>
<evidence type="ECO:0000256" key="2">
    <source>
        <dbReference type="ARBA" id="ARBA00022605"/>
    </source>
</evidence>
<dbReference type="RefSeq" id="WP_307042762.1">
    <property type="nucleotide sequence ID" value="NZ_JAUSYY010000001.1"/>
</dbReference>
<feature type="domain" description="D-isomer specific 2-hydroxyacid dehydrogenase NAD-binding" evidence="7">
    <location>
        <begin position="110"/>
        <end position="287"/>
    </location>
</feature>
<dbReference type="Proteomes" id="UP001239083">
    <property type="component" value="Unassembled WGS sequence"/>
</dbReference>
<sequence length="319" mass="33865">MRIAILDDYQGAALDAADWSGLDADITVFREHLGDADAVAAALEPFDVIVAMRERTRFPRAVLSRLGRLRLLVTTGMRNDSIDLVAADELGIVVCGTGIAVAPTAELTWALILGLVRGVASDDAVVRRGGWQTSVPADLEGSTLGIVGLGRLGQRVAAVAHAFGMHVIAWSPHLTDERAAALGVAAVTRAELFERSDIVTIHLGLGESTRGLLGVDDLRRMPRTALLVNTSRAAIIDDAALLQAVAERWIAGLGIDVYDTEPLPADHWMRKPDSPGGTRVLRSPHMGYVTAGNLGIFYRDAVEDIAAFAAGAPVRVLTS</sequence>
<dbReference type="InterPro" id="IPR036291">
    <property type="entry name" value="NAD(P)-bd_dom_sf"/>
</dbReference>
<dbReference type="InterPro" id="IPR050857">
    <property type="entry name" value="D-2-hydroxyacid_DH"/>
</dbReference>
<dbReference type="EMBL" id="JAUSYY010000001">
    <property type="protein sequence ID" value="MDQ0895034.1"/>
    <property type="molecule type" value="Genomic_DNA"/>
</dbReference>
<dbReference type="InterPro" id="IPR029752">
    <property type="entry name" value="D-isomer_DH_CS1"/>
</dbReference>
<evidence type="ECO:0000256" key="3">
    <source>
        <dbReference type="ARBA" id="ARBA00023002"/>
    </source>
</evidence>
<dbReference type="PANTHER" id="PTHR42789">
    <property type="entry name" value="D-ISOMER SPECIFIC 2-HYDROXYACID DEHYDROGENASE FAMILY PROTEIN (AFU_ORTHOLOGUE AFUA_6G10090)"/>
    <property type="match status" value="1"/>
</dbReference>
<gene>
    <name evidence="8" type="ORF">QFZ26_002589</name>
</gene>
<feature type="domain" description="D-isomer specific 2-hydroxyacid dehydrogenase catalytic" evidence="6">
    <location>
        <begin position="25"/>
        <end position="313"/>
    </location>
</feature>
<dbReference type="PANTHER" id="PTHR42789:SF1">
    <property type="entry name" value="D-ISOMER SPECIFIC 2-HYDROXYACID DEHYDROGENASE FAMILY PROTEIN (AFU_ORTHOLOGUE AFUA_6G10090)"/>
    <property type="match status" value="1"/>
</dbReference>
<organism evidence="8 9">
    <name type="scientific">Agromyces ramosus</name>
    <dbReference type="NCBI Taxonomy" id="33879"/>
    <lineage>
        <taxon>Bacteria</taxon>
        <taxon>Bacillati</taxon>
        <taxon>Actinomycetota</taxon>
        <taxon>Actinomycetes</taxon>
        <taxon>Micrococcales</taxon>
        <taxon>Microbacteriaceae</taxon>
        <taxon>Agromyces</taxon>
    </lineage>
</organism>
<keyword evidence="4" id="KW-0520">NAD</keyword>
<reference evidence="8 9" key="1">
    <citation type="submission" date="2023-07" db="EMBL/GenBank/DDBJ databases">
        <title>Comparative genomics of wheat-associated soil bacteria to identify genetic determinants of phenazine resistance.</title>
        <authorList>
            <person name="Mouncey N."/>
        </authorList>
    </citation>
    <scope>NUCLEOTIDE SEQUENCE [LARGE SCALE GENOMIC DNA]</scope>
    <source>
        <strain evidence="8 9">V3I3</strain>
    </source>
</reference>
<dbReference type="SUPFAM" id="SSF52283">
    <property type="entry name" value="Formate/glycerate dehydrogenase catalytic domain-like"/>
    <property type="match status" value="1"/>
</dbReference>
<evidence type="ECO:0000259" key="6">
    <source>
        <dbReference type="Pfam" id="PF00389"/>
    </source>
</evidence>
<proteinExistence type="inferred from homology"/>
<evidence type="ECO:0000313" key="8">
    <source>
        <dbReference type="EMBL" id="MDQ0895034.1"/>
    </source>
</evidence>
<evidence type="ECO:0000256" key="4">
    <source>
        <dbReference type="ARBA" id="ARBA00023027"/>
    </source>
</evidence>
<dbReference type="InterPro" id="IPR006139">
    <property type="entry name" value="D-isomer_2_OHA_DH_cat_dom"/>
</dbReference>
<evidence type="ECO:0000259" key="7">
    <source>
        <dbReference type="Pfam" id="PF02826"/>
    </source>
</evidence>
<keyword evidence="9" id="KW-1185">Reference proteome</keyword>
<dbReference type="Pfam" id="PF02826">
    <property type="entry name" value="2-Hacid_dh_C"/>
    <property type="match status" value="1"/>
</dbReference>
<dbReference type="PROSITE" id="PS00065">
    <property type="entry name" value="D_2_HYDROXYACID_DH_1"/>
    <property type="match status" value="1"/>
</dbReference>
<protein>
    <submittedName>
        <fullName evidence="8">Phosphoglycerate dehydrogenase-like enzyme</fullName>
    </submittedName>
</protein>
<dbReference type="InterPro" id="IPR006140">
    <property type="entry name" value="D-isomer_DH_NAD-bd"/>
</dbReference>
<name>A0ABU0RAD0_9MICO</name>
<comment type="caution">
    <text evidence="8">The sequence shown here is derived from an EMBL/GenBank/DDBJ whole genome shotgun (WGS) entry which is preliminary data.</text>
</comment>
<evidence type="ECO:0000256" key="1">
    <source>
        <dbReference type="ARBA" id="ARBA00005854"/>
    </source>
</evidence>
<evidence type="ECO:0000256" key="5">
    <source>
        <dbReference type="RuleBase" id="RU003719"/>
    </source>
</evidence>